<keyword evidence="3" id="KW-1185">Reference proteome</keyword>
<evidence type="ECO:0000313" key="2">
    <source>
        <dbReference type="EMBL" id="KAJ0204852.1"/>
    </source>
</evidence>
<feature type="transmembrane region" description="Helical" evidence="1">
    <location>
        <begin position="75"/>
        <end position="92"/>
    </location>
</feature>
<name>A0A9R1VHI8_LACSA</name>
<sequence>MEFPFTNESYFVPVVNIVFKSLNLTIKIIFYTRLSSQIKYDSQIIKRNMSRKDKPNPCDMLDRCSIKRKRNSNKIIYRFITKIIFEFVYRILDYKGKEFFELHNHQPKSIEHRSYMEKARRISIF</sequence>
<evidence type="ECO:0000313" key="3">
    <source>
        <dbReference type="Proteomes" id="UP000235145"/>
    </source>
</evidence>
<comment type="caution">
    <text evidence="2">The sequence shown here is derived from an EMBL/GenBank/DDBJ whole genome shotgun (WGS) entry which is preliminary data.</text>
</comment>
<keyword evidence="1" id="KW-0812">Transmembrane</keyword>
<organism evidence="2 3">
    <name type="scientific">Lactuca sativa</name>
    <name type="common">Garden lettuce</name>
    <dbReference type="NCBI Taxonomy" id="4236"/>
    <lineage>
        <taxon>Eukaryota</taxon>
        <taxon>Viridiplantae</taxon>
        <taxon>Streptophyta</taxon>
        <taxon>Embryophyta</taxon>
        <taxon>Tracheophyta</taxon>
        <taxon>Spermatophyta</taxon>
        <taxon>Magnoliopsida</taxon>
        <taxon>eudicotyledons</taxon>
        <taxon>Gunneridae</taxon>
        <taxon>Pentapetalae</taxon>
        <taxon>asterids</taxon>
        <taxon>campanulids</taxon>
        <taxon>Asterales</taxon>
        <taxon>Asteraceae</taxon>
        <taxon>Cichorioideae</taxon>
        <taxon>Cichorieae</taxon>
        <taxon>Lactucinae</taxon>
        <taxon>Lactuca</taxon>
    </lineage>
</organism>
<dbReference type="Proteomes" id="UP000235145">
    <property type="component" value="Unassembled WGS sequence"/>
</dbReference>
<keyword evidence="1" id="KW-0472">Membrane</keyword>
<feature type="transmembrane region" description="Helical" evidence="1">
    <location>
        <begin position="12"/>
        <end position="30"/>
    </location>
</feature>
<evidence type="ECO:0000256" key="1">
    <source>
        <dbReference type="SAM" id="Phobius"/>
    </source>
</evidence>
<dbReference type="AlphaFoldDB" id="A0A9R1VHI8"/>
<protein>
    <submittedName>
        <fullName evidence="2">Uncharacterized protein</fullName>
    </submittedName>
</protein>
<gene>
    <name evidence="2" type="ORF">LSAT_V11C500247690</name>
</gene>
<keyword evidence="1" id="KW-1133">Transmembrane helix</keyword>
<dbReference type="EMBL" id="NBSK02000005">
    <property type="protein sequence ID" value="KAJ0204852.1"/>
    <property type="molecule type" value="Genomic_DNA"/>
</dbReference>
<accession>A0A9R1VHI8</accession>
<reference evidence="2 3" key="1">
    <citation type="journal article" date="2017" name="Nat. Commun.">
        <title>Genome assembly with in vitro proximity ligation data and whole-genome triplication in lettuce.</title>
        <authorList>
            <person name="Reyes-Chin-Wo S."/>
            <person name="Wang Z."/>
            <person name="Yang X."/>
            <person name="Kozik A."/>
            <person name="Arikit S."/>
            <person name="Song C."/>
            <person name="Xia L."/>
            <person name="Froenicke L."/>
            <person name="Lavelle D.O."/>
            <person name="Truco M.J."/>
            <person name="Xia R."/>
            <person name="Zhu S."/>
            <person name="Xu C."/>
            <person name="Xu H."/>
            <person name="Xu X."/>
            <person name="Cox K."/>
            <person name="Korf I."/>
            <person name="Meyers B.C."/>
            <person name="Michelmore R.W."/>
        </authorList>
    </citation>
    <scope>NUCLEOTIDE SEQUENCE [LARGE SCALE GENOMIC DNA]</scope>
    <source>
        <strain evidence="3">cv. Salinas</strain>
        <tissue evidence="2">Seedlings</tissue>
    </source>
</reference>
<proteinExistence type="predicted"/>